<organism evidence="8 9">
    <name type="scientific">Stereum hirsutum (strain FP-91666)</name>
    <name type="common">White-rot fungus</name>
    <dbReference type="NCBI Taxonomy" id="721885"/>
    <lineage>
        <taxon>Eukaryota</taxon>
        <taxon>Fungi</taxon>
        <taxon>Dikarya</taxon>
        <taxon>Basidiomycota</taxon>
        <taxon>Agaricomycotina</taxon>
        <taxon>Agaricomycetes</taxon>
        <taxon>Russulales</taxon>
        <taxon>Stereaceae</taxon>
        <taxon>Stereum</taxon>
    </lineage>
</organism>
<feature type="active site" description="Proton acceptor" evidence="6">
    <location>
        <position position="136"/>
    </location>
</feature>
<keyword evidence="4" id="KW-0520">NAD</keyword>
<dbReference type="PANTHER" id="PTHR11085:SF8">
    <property type="entry name" value="NAD-DEPENDENT HISTONE DEACETYLASE HST3"/>
    <property type="match status" value="1"/>
</dbReference>
<comment type="subcellular location">
    <subcellularLocation>
        <location evidence="1">Mitochondrion</location>
    </subcellularLocation>
</comment>
<feature type="non-terminal residue" evidence="8">
    <location>
        <position position="1"/>
    </location>
</feature>
<dbReference type="GO" id="GO:0005634">
    <property type="term" value="C:nucleus"/>
    <property type="evidence" value="ECO:0007669"/>
    <property type="project" value="TreeGrafter"/>
</dbReference>
<proteinExistence type="inferred from homology"/>
<evidence type="ECO:0000256" key="1">
    <source>
        <dbReference type="ARBA" id="ARBA00004173"/>
    </source>
</evidence>
<dbReference type="eggNOG" id="KOG2684">
    <property type="taxonomic scope" value="Eukaryota"/>
</dbReference>
<keyword evidence="9" id="KW-1185">Reference proteome</keyword>
<evidence type="ECO:0000259" key="7">
    <source>
        <dbReference type="PROSITE" id="PS50305"/>
    </source>
</evidence>
<dbReference type="RefSeq" id="XP_007311927.1">
    <property type="nucleotide sequence ID" value="XM_007311865.1"/>
</dbReference>
<keyword evidence="5" id="KW-0496">Mitochondrion</keyword>
<gene>
    <name evidence="8" type="ORF">STEHIDRAFT_42740</name>
</gene>
<dbReference type="EMBL" id="JH687483">
    <property type="protein sequence ID" value="EIM78975.1"/>
    <property type="molecule type" value="Genomic_DNA"/>
</dbReference>
<evidence type="ECO:0000256" key="5">
    <source>
        <dbReference type="ARBA" id="ARBA00023128"/>
    </source>
</evidence>
<dbReference type="PROSITE" id="PS50305">
    <property type="entry name" value="SIRTUIN"/>
    <property type="match status" value="1"/>
</dbReference>
<evidence type="ECO:0000313" key="9">
    <source>
        <dbReference type="Proteomes" id="UP000053927"/>
    </source>
</evidence>
<dbReference type="GO" id="GO:0005739">
    <property type="term" value="C:mitochondrion"/>
    <property type="evidence" value="ECO:0007669"/>
    <property type="project" value="UniProtKB-SubCell"/>
</dbReference>
<dbReference type="InterPro" id="IPR026590">
    <property type="entry name" value="Ssirtuin_cat_dom"/>
</dbReference>
<keyword evidence="6" id="KW-0862">Zinc</keyword>
<feature type="non-terminal residue" evidence="8">
    <location>
        <position position="249"/>
    </location>
</feature>
<name>R7RW27_STEHR</name>
<keyword evidence="6" id="KW-0479">Metal-binding</keyword>
<evidence type="ECO:0000313" key="8">
    <source>
        <dbReference type="EMBL" id="EIM78975.1"/>
    </source>
</evidence>
<protein>
    <submittedName>
        <fullName evidence="8">DHS-like NAD/FAD-binding domain-containing protein</fullName>
    </submittedName>
</protein>
<dbReference type="InterPro" id="IPR026591">
    <property type="entry name" value="Sirtuin_cat_small_dom_sf"/>
</dbReference>
<feature type="binding site" evidence="6">
    <location>
        <position position="172"/>
    </location>
    <ligand>
        <name>Zn(2+)</name>
        <dbReference type="ChEBI" id="CHEBI:29105"/>
    </ligand>
</feature>
<dbReference type="GO" id="GO:0070403">
    <property type="term" value="F:NAD+ binding"/>
    <property type="evidence" value="ECO:0007669"/>
    <property type="project" value="InterPro"/>
</dbReference>
<dbReference type="AlphaFoldDB" id="R7RW27"/>
<dbReference type="GeneID" id="18804651"/>
<sequence length="249" mass="27315">IVVLSGAGISCSCGIPDFRSADGLYDLVKQRYPDIFVKGHELFDASVFRDPLLTAAFYTFIAQLKQRIDRSAPSPTHKFLKTLDTKKKLLRSYTQNIDGFEERVGLLGSSSDDARVAYSNGRSNFRGKDVRSILLHGDIHRVRCTLCSTDLPCTLDHIGMFDKGVAPDCVECKARADARVAANKRSIKVGVLRPAIVLYNEPHPLGDEIGAIQAIDIGKKPDLLLIMGTSLKVPGFKKIVKSFADVVHA</sequence>
<feature type="domain" description="Deacetylase sirtuin-type" evidence="7">
    <location>
        <begin position="1"/>
        <end position="249"/>
    </location>
</feature>
<feature type="binding site" evidence="6">
    <location>
        <position position="169"/>
    </location>
    <ligand>
        <name>Zn(2+)</name>
        <dbReference type="ChEBI" id="CHEBI:29105"/>
    </ligand>
</feature>
<accession>R7RW27</accession>
<dbReference type="KEGG" id="shs:STEHIDRAFT_42740"/>
<comment type="similarity">
    <text evidence="2">Belongs to the sirtuin family. Class I subfamily.</text>
</comment>
<keyword evidence="3" id="KW-0808">Transferase</keyword>
<feature type="binding site" evidence="6">
    <location>
        <position position="144"/>
    </location>
    <ligand>
        <name>Zn(2+)</name>
        <dbReference type="ChEBI" id="CHEBI:29105"/>
    </ligand>
</feature>
<dbReference type="OrthoDB" id="2919105at2759"/>
<dbReference type="GO" id="GO:0017136">
    <property type="term" value="F:histone deacetylase activity, NAD-dependent"/>
    <property type="evidence" value="ECO:0007669"/>
    <property type="project" value="TreeGrafter"/>
</dbReference>
<dbReference type="PANTHER" id="PTHR11085">
    <property type="entry name" value="NAD-DEPENDENT PROTEIN DEACYLASE SIRTUIN-5, MITOCHONDRIAL-RELATED"/>
    <property type="match status" value="1"/>
</dbReference>
<dbReference type="InterPro" id="IPR029035">
    <property type="entry name" value="DHS-like_NAD/FAD-binding_dom"/>
</dbReference>
<evidence type="ECO:0000256" key="4">
    <source>
        <dbReference type="ARBA" id="ARBA00023027"/>
    </source>
</evidence>
<dbReference type="Proteomes" id="UP000053927">
    <property type="component" value="Unassembled WGS sequence"/>
</dbReference>
<evidence type="ECO:0000256" key="2">
    <source>
        <dbReference type="ARBA" id="ARBA00006924"/>
    </source>
</evidence>
<feature type="binding site" evidence="6">
    <location>
        <position position="147"/>
    </location>
    <ligand>
        <name>Zn(2+)</name>
        <dbReference type="ChEBI" id="CHEBI:29105"/>
    </ligand>
</feature>
<dbReference type="InterPro" id="IPR050134">
    <property type="entry name" value="NAD-dep_sirtuin_deacylases"/>
</dbReference>
<evidence type="ECO:0000256" key="6">
    <source>
        <dbReference type="PROSITE-ProRule" id="PRU00236"/>
    </source>
</evidence>
<evidence type="ECO:0000256" key="3">
    <source>
        <dbReference type="ARBA" id="ARBA00022679"/>
    </source>
</evidence>
<dbReference type="Pfam" id="PF02146">
    <property type="entry name" value="SIR2"/>
    <property type="match status" value="2"/>
</dbReference>
<dbReference type="Gene3D" id="3.40.50.1220">
    <property type="entry name" value="TPP-binding domain"/>
    <property type="match status" value="1"/>
</dbReference>
<reference evidence="9" key="1">
    <citation type="journal article" date="2012" name="Science">
        <title>The Paleozoic origin of enzymatic lignin decomposition reconstructed from 31 fungal genomes.</title>
        <authorList>
            <person name="Floudas D."/>
            <person name="Binder M."/>
            <person name="Riley R."/>
            <person name="Barry K."/>
            <person name="Blanchette R.A."/>
            <person name="Henrissat B."/>
            <person name="Martinez A.T."/>
            <person name="Otillar R."/>
            <person name="Spatafora J.W."/>
            <person name="Yadav J.S."/>
            <person name="Aerts A."/>
            <person name="Benoit I."/>
            <person name="Boyd A."/>
            <person name="Carlson A."/>
            <person name="Copeland A."/>
            <person name="Coutinho P.M."/>
            <person name="de Vries R.P."/>
            <person name="Ferreira P."/>
            <person name="Findley K."/>
            <person name="Foster B."/>
            <person name="Gaskell J."/>
            <person name="Glotzer D."/>
            <person name="Gorecki P."/>
            <person name="Heitman J."/>
            <person name="Hesse C."/>
            <person name="Hori C."/>
            <person name="Igarashi K."/>
            <person name="Jurgens J.A."/>
            <person name="Kallen N."/>
            <person name="Kersten P."/>
            <person name="Kohler A."/>
            <person name="Kuees U."/>
            <person name="Kumar T.K.A."/>
            <person name="Kuo A."/>
            <person name="LaButti K."/>
            <person name="Larrondo L.F."/>
            <person name="Lindquist E."/>
            <person name="Ling A."/>
            <person name="Lombard V."/>
            <person name="Lucas S."/>
            <person name="Lundell T."/>
            <person name="Martin R."/>
            <person name="McLaughlin D.J."/>
            <person name="Morgenstern I."/>
            <person name="Morin E."/>
            <person name="Murat C."/>
            <person name="Nagy L.G."/>
            <person name="Nolan M."/>
            <person name="Ohm R.A."/>
            <person name="Patyshakuliyeva A."/>
            <person name="Rokas A."/>
            <person name="Ruiz-Duenas F.J."/>
            <person name="Sabat G."/>
            <person name="Salamov A."/>
            <person name="Samejima M."/>
            <person name="Schmutz J."/>
            <person name="Slot J.C."/>
            <person name="St John F."/>
            <person name="Stenlid J."/>
            <person name="Sun H."/>
            <person name="Sun S."/>
            <person name="Syed K."/>
            <person name="Tsang A."/>
            <person name="Wiebenga A."/>
            <person name="Young D."/>
            <person name="Pisabarro A."/>
            <person name="Eastwood D.C."/>
            <person name="Martin F."/>
            <person name="Cullen D."/>
            <person name="Grigoriev I.V."/>
            <person name="Hibbett D.S."/>
        </authorList>
    </citation>
    <scope>NUCLEOTIDE SEQUENCE [LARGE SCALE GENOMIC DNA]</scope>
    <source>
        <strain evidence="9">FP-91666</strain>
    </source>
</reference>
<dbReference type="Gene3D" id="3.30.1600.10">
    <property type="entry name" value="SIR2/SIRT2 'Small Domain"/>
    <property type="match status" value="1"/>
</dbReference>
<dbReference type="GO" id="GO:0046872">
    <property type="term" value="F:metal ion binding"/>
    <property type="evidence" value="ECO:0007669"/>
    <property type="project" value="UniProtKB-KW"/>
</dbReference>
<dbReference type="SUPFAM" id="SSF52467">
    <property type="entry name" value="DHS-like NAD/FAD-binding domain"/>
    <property type="match status" value="1"/>
</dbReference>
<dbReference type="InterPro" id="IPR003000">
    <property type="entry name" value="Sirtuin"/>
</dbReference>
<dbReference type="OMA" id="TYDNERI"/>